<dbReference type="InterPro" id="IPR031707">
    <property type="entry name" value="AbiGii_2"/>
</dbReference>
<gene>
    <name evidence="1" type="ORF">FZD51_03790</name>
</gene>
<dbReference type="EMBL" id="VTER01000002">
    <property type="protein sequence ID" value="TYS51171.1"/>
    <property type="molecule type" value="Genomic_DNA"/>
</dbReference>
<dbReference type="Proteomes" id="UP000322139">
    <property type="component" value="Unassembled WGS sequence"/>
</dbReference>
<proteinExistence type="predicted"/>
<dbReference type="RefSeq" id="WP_148973547.1">
    <property type="nucleotide sequence ID" value="NZ_VTER01000002.1"/>
</dbReference>
<evidence type="ECO:0000313" key="2">
    <source>
        <dbReference type="Proteomes" id="UP000322139"/>
    </source>
</evidence>
<comment type="caution">
    <text evidence="1">The sequence shown here is derived from an EMBL/GenBank/DDBJ whole genome shotgun (WGS) entry which is preliminary data.</text>
</comment>
<evidence type="ECO:0000313" key="1">
    <source>
        <dbReference type="EMBL" id="TYS51171.1"/>
    </source>
</evidence>
<dbReference type="Pfam" id="PF16873">
    <property type="entry name" value="AbiGii_2"/>
    <property type="match status" value="1"/>
</dbReference>
<dbReference type="AlphaFoldDB" id="A0A5D4RLA4"/>
<accession>A0A5D4RLA4</accession>
<organism evidence="1 2">
    <name type="scientific">Bacillus infantis</name>
    <dbReference type="NCBI Taxonomy" id="324767"/>
    <lineage>
        <taxon>Bacteria</taxon>
        <taxon>Bacillati</taxon>
        <taxon>Bacillota</taxon>
        <taxon>Bacilli</taxon>
        <taxon>Bacillales</taxon>
        <taxon>Bacillaceae</taxon>
        <taxon>Bacillus</taxon>
    </lineage>
</organism>
<sequence length="403" mass="46689">MFANFEKAFFPKKESGKKIPEEVLKSLSEKLPEGYVYTSISDNAVGITPLNSPISIQGFSVQLPEGLPEQFKPSSWNELSEFIYRTQRKVKLILDEDNCIKINGNRFEVDEVIDFPFSDSKYKGADLFMVPQPFQPPFTILIKGNDVIKTLTIQRQPYPDMHKSLFKSIDNSSFELSYIVYEEEEKINFNFKTNIEKAKTIQEVIDSLNLYNSFIKGTIIINNIELPRPNEVELEDESIIETINFWEKVQVLNNLLDVEFLPEPQTEFEDVKLIEELYRSLYGKLPFKEDVNINNLTLNGYQGDTINDLINKYDLSFQFIRTSNVKLLGAEFELYSVVAFFDFIVKDVEIISDNDANLIIQPLEGKNIFQSTKHFYSLEEAKKYIEQNNISELHDAQTLHKNI</sequence>
<evidence type="ECO:0008006" key="3">
    <source>
        <dbReference type="Google" id="ProtNLM"/>
    </source>
</evidence>
<reference evidence="1 2" key="1">
    <citation type="submission" date="2019-08" db="EMBL/GenBank/DDBJ databases">
        <title>Bacillus genomes from the desert of Cuatro Cienegas, Coahuila.</title>
        <authorList>
            <person name="Olmedo-Alvarez G."/>
        </authorList>
    </citation>
    <scope>NUCLEOTIDE SEQUENCE [LARGE SCALE GENOMIC DNA]</scope>
    <source>
        <strain evidence="1 2">CH446_14T</strain>
    </source>
</reference>
<protein>
    <recommendedName>
        <fullName evidence="3">Abortive phage resistance protein</fullName>
    </recommendedName>
</protein>
<name>A0A5D4RLA4_9BACI</name>